<sequence>MKSFDDILNTIIKSLQAKQEEDGNKTPSLNNIYDAILETFPKIKNKSEKSREIIVKRIKIAREYNKKLLQDDIKELIYFILSDIAKLPDK</sequence>
<organism evidence="1 4">
    <name type="scientific">Helicobacter muridarum</name>
    <dbReference type="NCBI Taxonomy" id="216"/>
    <lineage>
        <taxon>Bacteria</taxon>
        <taxon>Pseudomonadati</taxon>
        <taxon>Campylobacterota</taxon>
        <taxon>Epsilonproteobacteria</taxon>
        <taxon>Campylobacterales</taxon>
        <taxon>Helicobacteraceae</taxon>
        <taxon>Helicobacter</taxon>
    </lineage>
</organism>
<dbReference type="RefSeq" id="WP_034556817.1">
    <property type="nucleotide sequence ID" value="NZ_FZML01000012.1"/>
</dbReference>
<reference evidence="2 3" key="1">
    <citation type="journal article" date="2014" name="Genome Announc.">
        <title>Draft genome sequences of eight enterohepatic helicobacter species isolated from both laboratory and wild rodents.</title>
        <authorList>
            <person name="Sheh A."/>
            <person name="Shen Z."/>
            <person name="Fox J.G."/>
        </authorList>
    </citation>
    <scope>NUCLEOTIDE SEQUENCE [LARGE SCALE GENOMIC DNA]</scope>
    <source>
        <strain evidence="2 3">ST1</strain>
    </source>
</reference>
<dbReference type="Proteomes" id="UP000255139">
    <property type="component" value="Unassembled WGS sequence"/>
</dbReference>
<proteinExistence type="predicted"/>
<dbReference type="AlphaFoldDB" id="A0A099U0B3"/>
<protein>
    <submittedName>
        <fullName evidence="1">Uncharacterized protein</fullName>
    </submittedName>
</protein>
<evidence type="ECO:0000313" key="2">
    <source>
        <dbReference type="EMBL" id="TLE00042.1"/>
    </source>
</evidence>
<evidence type="ECO:0000313" key="4">
    <source>
        <dbReference type="Proteomes" id="UP000255139"/>
    </source>
</evidence>
<dbReference type="EMBL" id="UGJE01000002">
    <property type="protein sequence ID" value="STQ86111.1"/>
    <property type="molecule type" value="Genomic_DNA"/>
</dbReference>
<dbReference type="OrthoDB" id="9964053at2"/>
<dbReference type="EMBL" id="JRPD02000011">
    <property type="protein sequence ID" value="TLE00042.1"/>
    <property type="molecule type" value="Genomic_DNA"/>
</dbReference>
<name>A0A099U0B3_9HELI</name>
<reference evidence="1 4" key="2">
    <citation type="submission" date="2018-06" db="EMBL/GenBank/DDBJ databases">
        <authorList>
            <consortium name="Pathogen Informatics"/>
            <person name="Doyle S."/>
        </authorList>
    </citation>
    <scope>NUCLEOTIDE SEQUENCE [LARGE SCALE GENOMIC DNA]</scope>
    <source>
        <strain evidence="1 4">NCTC12714</strain>
    </source>
</reference>
<gene>
    <name evidence="2" type="ORF">LS73_005795</name>
    <name evidence="1" type="ORF">NCTC12714_00902</name>
</gene>
<keyword evidence="4" id="KW-1185">Reference proteome</keyword>
<accession>A0A099U0B3</accession>
<evidence type="ECO:0000313" key="3">
    <source>
        <dbReference type="Proteomes" id="UP000029922"/>
    </source>
</evidence>
<evidence type="ECO:0000313" key="1">
    <source>
        <dbReference type="EMBL" id="STQ86111.1"/>
    </source>
</evidence>
<dbReference type="Proteomes" id="UP000029922">
    <property type="component" value="Unassembled WGS sequence"/>
</dbReference>